<organism evidence="5 6">
    <name type="scientific">Synchytrium endobioticum</name>
    <dbReference type="NCBI Taxonomy" id="286115"/>
    <lineage>
        <taxon>Eukaryota</taxon>
        <taxon>Fungi</taxon>
        <taxon>Fungi incertae sedis</taxon>
        <taxon>Chytridiomycota</taxon>
        <taxon>Chytridiomycota incertae sedis</taxon>
        <taxon>Chytridiomycetes</taxon>
        <taxon>Synchytriales</taxon>
        <taxon>Synchytriaceae</taxon>
        <taxon>Synchytrium</taxon>
    </lineage>
</organism>
<evidence type="ECO:0000256" key="2">
    <source>
        <dbReference type="PROSITE-ProRule" id="PRU00175"/>
    </source>
</evidence>
<dbReference type="PANTHER" id="PTHR12616">
    <property type="entry name" value="VACUOLAR PROTEIN SORTING VPS41"/>
    <property type="match status" value="1"/>
</dbReference>
<feature type="region of interest" description="Disordered" evidence="3">
    <location>
        <begin position="103"/>
        <end position="130"/>
    </location>
</feature>
<dbReference type="SUPFAM" id="SSF50978">
    <property type="entry name" value="WD40 repeat-like"/>
    <property type="match status" value="1"/>
</dbReference>
<dbReference type="Gene3D" id="2.130.10.10">
    <property type="entry name" value="YVTN repeat-like/Quinoprotein amine dehydrogenase"/>
    <property type="match status" value="1"/>
</dbReference>
<reference evidence="5 6" key="1">
    <citation type="journal article" date="2019" name="Sci. Rep.">
        <title>Comparative genomics of chytrid fungi reveal insights into the obligate biotrophic and pathogenic lifestyle of Synchytrium endobioticum.</title>
        <authorList>
            <person name="van de Vossenberg B.T.L.H."/>
            <person name="Warris S."/>
            <person name="Nguyen H.D.T."/>
            <person name="van Gent-Pelzer M.P.E."/>
            <person name="Joly D.L."/>
            <person name="van de Geest H.C."/>
            <person name="Bonants P.J.M."/>
            <person name="Smith D.S."/>
            <person name="Levesque C.A."/>
            <person name="van der Lee T.A.J."/>
        </authorList>
    </citation>
    <scope>NUCLEOTIDE SEQUENCE [LARGE SCALE GENOMIC DNA]</scope>
    <source>
        <strain evidence="5 6">MB42</strain>
    </source>
</reference>
<evidence type="ECO:0000259" key="4">
    <source>
        <dbReference type="PROSITE" id="PS50089"/>
    </source>
</evidence>
<dbReference type="Pfam" id="PF12816">
    <property type="entry name" value="TPR_Vps8"/>
    <property type="match status" value="1"/>
</dbReference>
<dbReference type="InterPro" id="IPR001841">
    <property type="entry name" value="Znf_RING"/>
</dbReference>
<name>A0A507DP37_9FUNG</name>
<sequence length="1832" mass="202825">MSRRTVSVISSDSVLDSARAEPPELDMGAMDDCSQTSTSPSKSAFLRAFEVAAHAHHDHDHDHGHDTKPIIDLDAAILSKTHLPHAHPQRVFGSALPPTDPLSHTLTSPLLDTIPSSSPRKSPSKRAAYASGIGVRTTENMPPASTLGMLESRFHSFLISPPDLAFAPADILLNSADGMRQLEADLLQLIQSLVDTALRTKADSLLTSVLQEADMYESALKLQDDIEPFRLQSLPHFQSTSDILPSATRELFPTFSTDAQSTATTVPPLQFGPSSSSASQLKTRFPLRHQMPPRPASVATVSSSINYTDASFPTINSLSTSGLINTPPGPNDVFLWTPFAKIVDHLGSESTRASLGAPTVLAVAGWIIIGTNKSVILVYDLAQTRQYVLGLNQLVEYGPVTALSISSDQSLVAAGYDSGFIVLWDIQKRVASRVIPPLSQWDGRKDGHMLGAPVIQIGFVGGSKSELVSGDNQGAAFLHTLSRILLVNTVTSARIHGRPDALVKPIVPTTIYAMSPMPHARHALEQHGLVALSTPYKLAVLTVRPIPQILFKLSWAPEGELTTSASLAAKQAVPCACLAWSPLVTPSSHYRSSRPLTDVLHLAASSGFKLYIIKATSANEDDKASKESIIVPEFVVLAEWMSPENIVALQWLNPQLLLLMTNHQDLLVFDIATMQAVERSSVLPRQVVAQNLFSKALSIAEPAWFSSVRMFKGRVFMLCQGDLCMVQLVRWTDRLNSLARSGNFCDALALGCDFYSGTYRRAAGSIPTDDTERQLQVSTQVVNLLTTYVDMSLHSYDPLKEDPSLYKALATVCFKTCIAVFRQDFLLSDIYEKFSDVELEGVYFETLEEYAIREELTNISNPTVVSAFIAYYKKQGWFARAEQVILQLDPASIDVHGILTLCRSTGLYNAVIFIYNRALRDYVSPIVEILKLMATDDQIDIGKRLMNRSIHHDEVEELSEMKRCTESARRDSIYALYVYLAYILTGKAFPVGALPVKEALKAKTDVYNFLFSPYHAFWPPDGMSAETSLLRLGDPPFPYVRLLFRHDPKEFLKVIGQAFEDSSLEGEIPAKDMFGLNIPGGYHVRDEVSRQSVAETLLSIVENDVMTSYKVAVYAFLARACARYTTFLAFSDEILQKIVTELALYKDDDSRMERESAVMALMGRWKNTKVNQFVSIFEDAGFWRVCEAQYRQDEQYDKVVDCYLNDPIRTAETFICIQELLSDNSILYSYRETVRAKVMTSITRLVKIDAEMAAAIVAEFFSDAHTKVVLELNAASEELEWLYLKGLLEPQRVVAGRTNASAKLPSVIYRRYVELLCQKTPHLVLPYLVKVSDESEGYPYDLQKMFQVCHANKVVEAAVWILERSGDIRGALGLLLEGLKDAAEEAANKEIQAATYEIETEKYNSEHGFVSAIENVGGYKRSSVGSSIRDSSASPDRIPPGAPYTEDRRLRMEARKALSSAQDAVEASIELCRRASARLSKPKREELWFSLLDATVSAPHALLDKAISTEMKLVLSYKRMLESFKALCRAVMSGMIGQVALSSILQRLVTSQPDVPLGEHRALLDEMLEGHRHESETLRIAVCVGINDVDSLQRRVLALRIRGIRPARAVCGICRKLLGPSSNNGNGKHEPDDLLVYKCRHAYHNKCMQQVLPEDADHHDDNGFEIHCVMCKSPSGLIRKKRGLNDDQVRRNKGKGVAVMSLDNSKGKEKASAEVDPRLQDTQDIESKVEGMIRFVTLSRAITPTSELLHVLTPKTEEMDYDLDDETALFAAPPSATFGCNETYLEEDEMDYVAQTHKLPSVLSKTRPKHRLNLAPPQVLANGGVGGNRAAF</sequence>
<dbReference type="PROSITE" id="PS50089">
    <property type="entry name" value="ZF_RING_2"/>
    <property type="match status" value="1"/>
</dbReference>
<keyword evidence="2" id="KW-0862">Zinc</keyword>
<protein>
    <recommendedName>
        <fullName evidence="4">RING-type domain-containing protein</fullName>
    </recommendedName>
</protein>
<dbReference type="GO" id="GO:0034058">
    <property type="term" value="P:endosomal vesicle fusion"/>
    <property type="evidence" value="ECO:0007669"/>
    <property type="project" value="TreeGrafter"/>
</dbReference>
<dbReference type="Proteomes" id="UP000317494">
    <property type="component" value="Unassembled WGS sequence"/>
</dbReference>
<proteinExistence type="inferred from homology"/>
<dbReference type="GO" id="GO:0005770">
    <property type="term" value="C:late endosome"/>
    <property type="evidence" value="ECO:0007669"/>
    <property type="project" value="TreeGrafter"/>
</dbReference>
<feature type="compositionally biased region" description="Low complexity" evidence="3">
    <location>
        <begin position="1"/>
        <end position="17"/>
    </location>
</feature>
<dbReference type="InterPro" id="IPR036322">
    <property type="entry name" value="WD40_repeat_dom_sf"/>
</dbReference>
<evidence type="ECO:0000313" key="5">
    <source>
        <dbReference type="EMBL" id="TPX52957.1"/>
    </source>
</evidence>
<dbReference type="InterPro" id="IPR015943">
    <property type="entry name" value="WD40/YVTN_repeat-like_dom_sf"/>
</dbReference>
<dbReference type="InterPro" id="IPR045111">
    <property type="entry name" value="Vps41/Vps8"/>
</dbReference>
<feature type="compositionally biased region" description="Low complexity" evidence="3">
    <location>
        <begin position="1424"/>
        <end position="1434"/>
    </location>
</feature>
<feature type="domain" description="RING-type" evidence="4">
    <location>
        <begin position="1611"/>
        <end position="1672"/>
    </location>
</feature>
<keyword evidence="2" id="KW-0863">Zinc-finger</keyword>
<evidence type="ECO:0000256" key="1">
    <source>
        <dbReference type="ARBA" id="ARBA00009422"/>
    </source>
</evidence>
<feature type="region of interest" description="Disordered" evidence="3">
    <location>
        <begin position="1424"/>
        <end position="1445"/>
    </location>
</feature>
<dbReference type="VEuPathDB" id="FungiDB:SeMB42_g01095"/>
<dbReference type="PANTHER" id="PTHR12616:SF8">
    <property type="entry name" value="VACUOLAR PROTEIN SORTING-ASSOCIATED PROTEIN 8 HOMOLOG"/>
    <property type="match status" value="1"/>
</dbReference>
<dbReference type="EMBL" id="QEAN01000025">
    <property type="protein sequence ID" value="TPX52957.1"/>
    <property type="molecule type" value="Genomic_DNA"/>
</dbReference>
<evidence type="ECO:0000313" key="6">
    <source>
        <dbReference type="Proteomes" id="UP000317494"/>
    </source>
</evidence>
<gene>
    <name evidence="5" type="ORF">SeMB42_g01095</name>
</gene>
<dbReference type="SUPFAM" id="SSF57850">
    <property type="entry name" value="RING/U-box"/>
    <property type="match status" value="1"/>
</dbReference>
<keyword evidence="6" id="KW-1185">Reference proteome</keyword>
<feature type="region of interest" description="Disordered" evidence="3">
    <location>
        <begin position="1"/>
        <end position="39"/>
    </location>
</feature>
<dbReference type="GO" id="GO:0008270">
    <property type="term" value="F:zinc ion binding"/>
    <property type="evidence" value="ECO:0007669"/>
    <property type="project" value="UniProtKB-KW"/>
</dbReference>
<accession>A0A507DP37</accession>
<evidence type="ECO:0000256" key="3">
    <source>
        <dbReference type="SAM" id="MobiDB-lite"/>
    </source>
</evidence>
<dbReference type="GO" id="GO:0006623">
    <property type="term" value="P:protein targeting to vacuole"/>
    <property type="evidence" value="ECO:0007669"/>
    <property type="project" value="InterPro"/>
</dbReference>
<dbReference type="Pfam" id="PF23410">
    <property type="entry name" value="Beta-prop_VPS8"/>
    <property type="match status" value="1"/>
</dbReference>
<comment type="similarity">
    <text evidence="1">Belongs to the VPS8 family.</text>
</comment>
<dbReference type="STRING" id="286115.A0A507DP37"/>
<dbReference type="GO" id="GO:0030897">
    <property type="term" value="C:HOPS complex"/>
    <property type="evidence" value="ECO:0007669"/>
    <property type="project" value="TreeGrafter"/>
</dbReference>
<comment type="caution">
    <text evidence="5">The sequence shown here is derived from an EMBL/GenBank/DDBJ whole genome shotgun (WGS) entry which is preliminary data.</text>
</comment>
<dbReference type="InterPro" id="IPR025941">
    <property type="entry name" value="Vps8_central_dom"/>
</dbReference>
<keyword evidence="2" id="KW-0479">Metal-binding</keyword>